<gene>
    <name evidence="3" type="ORF">BGE01nite_13740</name>
</gene>
<keyword evidence="4" id="KW-1185">Reference proteome</keyword>
<name>A0A512M5S1_9BACT</name>
<dbReference type="AlphaFoldDB" id="A0A512M5S1"/>
<dbReference type="Gene3D" id="2.40.160.100">
    <property type="match status" value="1"/>
</dbReference>
<dbReference type="OrthoDB" id="9764666at2"/>
<accession>A0A512M5S1</accession>
<dbReference type="RefSeq" id="WP_146849687.1">
    <property type="nucleotide sequence ID" value="NZ_BKAG01000007.1"/>
</dbReference>
<feature type="domain" description="Alginate export" evidence="2">
    <location>
        <begin position="46"/>
        <end position="451"/>
    </location>
</feature>
<dbReference type="Proteomes" id="UP000321577">
    <property type="component" value="Unassembled WGS sequence"/>
</dbReference>
<evidence type="ECO:0000256" key="1">
    <source>
        <dbReference type="SAM" id="SignalP"/>
    </source>
</evidence>
<sequence>MKPTALLLLASASLAFAGAPAEKPAAPAPFPPPGYAPITFFDGKLTVDIQEKMRFEGRENNFDFNSAVNSPQDATWLLQRFRLGLGYQMTDWLKIYVQGQDVRELGGSRNNDIGSPGSFGAEGDDNFDILKAYVQLGDIKKGFSATVGRQFLSYGDQRLVGPLEWLNQARTFDAIKLRYATKTWALDLFTSSPVTFKDHEWNVSQAFDNQNNQDSIFSGAYLSTQFIPINTTTDFYAFHKSDQGNADFGARRGDSSFYTFGTLWKGDPKKLGGFDYEVEMAYQTGKVSGRDLSAFAGHWGVGYNIKHSWKPRVGLQYNYATGDDSLADGDVNTFQNLYPTNHLFYGYMDTTAWSNMHNPQLNVSFMPTAKLKVMLDYHIYWNADSGDAWRRVNNQTRVRPVNAAARSADKYRGQEFDITAIYKFNPHVALQTGYSFFLAGDYLAQTGASDNAHFGYVQLQFDF</sequence>
<evidence type="ECO:0000313" key="4">
    <source>
        <dbReference type="Proteomes" id="UP000321577"/>
    </source>
</evidence>
<dbReference type="InterPro" id="IPR053728">
    <property type="entry name" value="Alginate_Permeability_Chnl"/>
</dbReference>
<feature type="chain" id="PRO_5022224232" description="Alginate export domain-containing protein" evidence="1">
    <location>
        <begin position="18"/>
        <end position="463"/>
    </location>
</feature>
<proteinExistence type="predicted"/>
<dbReference type="EMBL" id="BKAG01000007">
    <property type="protein sequence ID" value="GEP42083.1"/>
    <property type="molecule type" value="Genomic_DNA"/>
</dbReference>
<feature type="signal peptide" evidence="1">
    <location>
        <begin position="1"/>
        <end position="17"/>
    </location>
</feature>
<evidence type="ECO:0000259" key="2">
    <source>
        <dbReference type="Pfam" id="PF13372"/>
    </source>
</evidence>
<dbReference type="InterPro" id="IPR025388">
    <property type="entry name" value="Alginate_export_dom"/>
</dbReference>
<protein>
    <recommendedName>
        <fullName evidence="2">Alginate export domain-containing protein</fullName>
    </recommendedName>
</protein>
<reference evidence="3 4" key="1">
    <citation type="submission" date="2019-07" db="EMBL/GenBank/DDBJ databases">
        <title>Whole genome shotgun sequence of Brevifollis gellanilyticus NBRC 108608.</title>
        <authorList>
            <person name="Hosoyama A."/>
            <person name="Uohara A."/>
            <person name="Ohji S."/>
            <person name="Ichikawa N."/>
        </authorList>
    </citation>
    <scope>NUCLEOTIDE SEQUENCE [LARGE SCALE GENOMIC DNA]</scope>
    <source>
        <strain evidence="3 4">NBRC 108608</strain>
    </source>
</reference>
<evidence type="ECO:0000313" key="3">
    <source>
        <dbReference type="EMBL" id="GEP42083.1"/>
    </source>
</evidence>
<organism evidence="3 4">
    <name type="scientific">Brevifollis gellanilyticus</name>
    <dbReference type="NCBI Taxonomy" id="748831"/>
    <lineage>
        <taxon>Bacteria</taxon>
        <taxon>Pseudomonadati</taxon>
        <taxon>Verrucomicrobiota</taxon>
        <taxon>Verrucomicrobiia</taxon>
        <taxon>Verrucomicrobiales</taxon>
        <taxon>Verrucomicrobiaceae</taxon>
    </lineage>
</organism>
<comment type="caution">
    <text evidence="3">The sequence shown here is derived from an EMBL/GenBank/DDBJ whole genome shotgun (WGS) entry which is preliminary data.</text>
</comment>
<dbReference type="Pfam" id="PF13372">
    <property type="entry name" value="Alginate_exp"/>
    <property type="match status" value="1"/>
</dbReference>
<keyword evidence="1" id="KW-0732">Signal</keyword>